<dbReference type="GO" id="GO:0005886">
    <property type="term" value="C:plasma membrane"/>
    <property type="evidence" value="ECO:0007669"/>
    <property type="project" value="UniProtKB-SubCell"/>
</dbReference>
<dbReference type="RefSeq" id="WP_185050633.1">
    <property type="nucleotide sequence ID" value="NZ_BAABIX010000001.1"/>
</dbReference>
<dbReference type="Pfam" id="PF01032">
    <property type="entry name" value="FecCD"/>
    <property type="match status" value="1"/>
</dbReference>
<evidence type="ECO:0000313" key="11">
    <source>
        <dbReference type="Proteomes" id="UP000578449"/>
    </source>
</evidence>
<keyword evidence="11" id="KW-1185">Reference proteome</keyword>
<comment type="caution">
    <text evidence="10">The sequence shown here is derived from an EMBL/GenBank/DDBJ whole genome shotgun (WGS) entry which is preliminary data.</text>
</comment>
<feature type="transmembrane region" description="Helical" evidence="9">
    <location>
        <begin position="264"/>
        <end position="291"/>
    </location>
</feature>
<evidence type="ECO:0000256" key="3">
    <source>
        <dbReference type="ARBA" id="ARBA00022448"/>
    </source>
</evidence>
<feature type="transmembrane region" description="Helical" evidence="9">
    <location>
        <begin position="331"/>
        <end position="349"/>
    </location>
</feature>
<keyword evidence="6 9" id="KW-1133">Transmembrane helix</keyword>
<dbReference type="InterPro" id="IPR000522">
    <property type="entry name" value="ABC_transptr_permease_BtuC"/>
</dbReference>
<feature type="transmembrane region" description="Helical" evidence="9">
    <location>
        <begin position="30"/>
        <end position="54"/>
    </location>
</feature>
<name>A0A840P8D6_9ACTN</name>
<evidence type="ECO:0000256" key="8">
    <source>
        <dbReference type="SAM" id="MobiDB-lite"/>
    </source>
</evidence>
<evidence type="ECO:0000313" key="10">
    <source>
        <dbReference type="EMBL" id="MBB5133700.1"/>
    </source>
</evidence>
<dbReference type="PANTHER" id="PTHR30472">
    <property type="entry name" value="FERRIC ENTEROBACTIN TRANSPORT SYSTEM PERMEASE PROTEIN"/>
    <property type="match status" value="1"/>
</dbReference>
<evidence type="ECO:0000256" key="7">
    <source>
        <dbReference type="ARBA" id="ARBA00023136"/>
    </source>
</evidence>
<dbReference type="GO" id="GO:0033214">
    <property type="term" value="P:siderophore-iron import into cell"/>
    <property type="evidence" value="ECO:0007669"/>
    <property type="project" value="TreeGrafter"/>
</dbReference>
<evidence type="ECO:0000256" key="5">
    <source>
        <dbReference type="ARBA" id="ARBA00022692"/>
    </source>
</evidence>
<dbReference type="AlphaFoldDB" id="A0A840P8D6"/>
<dbReference type="Proteomes" id="UP000578449">
    <property type="component" value="Unassembled WGS sequence"/>
</dbReference>
<evidence type="ECO:0000256" key="1">
    <source>
        <dbReference type="ARBA" id="ARBA00004651"/>
    </source>
</evidence>
<proteinExistence type="inferred from homology"/>
<evidence type="ECO:0000256" key="6">
    <source>
        <dbReference type="ARBA" id="ARBA00022989"/>
    </source>
</evidence>
<dbReference type="EMBL" id="JACHGN010000006">
    <property type="protein sequence ID" value="MBB5133700.1"/>
    <property type="molecule type" value="Genomic_DNA"/>
</dbReference>
<dbReference type="Gene3D" id="1.10.3470.10">
    <property type="entry name" value="ABC transporter involved in vitamin B12 uptake, BtuC"/>
    <property type="match status" value="1"/>
</dbReference>
<evidence type="ECO:0000256" key="4">
    <source>
        <dbReference type="ARBA" id="ARBA00022475"/>
    </source>
</evidence>
<dbReference type="GO" id="GO:0022857">
    <property type="term" value="F:transmembrane transporter activity"/>
    <property type="evidence" value="ECO:0007669"/>
    <property type="project" value="InterPro"/>
</dbReference>
<comment type="similarity">
    <text evidence="2">Belongs to the binding-protein-dependent transport system permease family. FecCD subfamily.</text>
</comment>
<feature type="transmembrane region" description="Helical" evidence="9">
    <location>
        <begin position="115"/>
        <end position="136"/>
    </location>
</feature>
<feature type="transmembrane region" description="Helical" evidence="9">
    <location>
        <begin position="142"/>
        <end position="161"/>
    </location>
</feature>
<dbReference type="InterPro" id="IPR037294">
    <property type="entry name" value="ABC_BtuC-like"/>
</dbReference>
<sequence>MGSVGVERRRRPPGAGPPGRGGAAGRRRGLWALTLLAVLVALVLVAAASVAVGARPIAPGVVFDAIFDPHGSADERLVRELRLPRTGLGIAAGAALGLAGALMQSLTRNPLADPGILGVNAGASAAVVVAIGFAGLQTFTGYVWFALAGAAAVAGLVHLLGAAGPGGATPVRLVLAGMAVAAALTALTSAVLLMRPEVFDAFRFWTVGSIAGRDASVLWQVLPFLTAGALLAAAVARPLDAMAIGEDGAAALGARVGATRVSGAAAVTLLCGAVTAAVGPIGFVGLAVPHLARALGGSAHHRVFGYSAALGALLLLSADVLGRWVARPAELEVGIVTAFLGAPALIVLTRRARRARQARS</sequence>
<comment type="subcellular location">
    <subcellularLocation>
        <location evidence="1">Cell membrane</location>
        <topology evidence="1">Multi-pass membrane protein</topology>
    </subcellularLocation>
</comment>
<dbReference type="PANTHER" id="PTHR30472:SF1">
    <property type="entry name" value="FE(3+) DICITRATE TRANSPORT SYSTEM PERMEASE PROTEIN FECC-RELATED"/>
    <property type="match status" value="1"/>
</dbReference>
<keyword evidence="4" id="KW-1003">Cell membrane</keyword>
<gene>
    <name evidence="10" type="ORF">HNP84_003426</name>
</gene>
<dbReference type="SUPFAM" id="SSF81345">
    <property type="entry name" value="ABC transporter involved in vitamin B12 uptake, BtuC"/>
    <property type="match status" value="1"/>
</dbReference>
<keyword evidence="7 9" id="KW-0472">Membrane</keyword>
<reference evidence="10 11" key="1">
    <citation type="submission" date="2020-08" db="EMBL/GenBank/DDBJ databases">
        <title>Genomic Encyclopedia of Type Strains, Phase IV (KMG-IV): sequencing the most valuable type-strain genomes for metagenomic binning, comparative biology and taxonomic classification.</title>
        <authorList>
            <person name="Goeker M."/>
        </authorList>
    </citation>
    <scope>NUCLEOTIDE SEQUENCE [LARGE SCALE GENOMIC DNA]</scope>
    <source>
        <strain evidence="10 11">DSM 45615</strain>
    </source>
</reference>
<evidence type="ECO:0000256" key="9">
    <source>
        <dbReference type="SAM" id="Phobius"/>
    </source>
</evidence>
<organism evidence="10 11">
    <name type="scientific">Thermocatellispora tengchongensis</name>
    <dbReference type="NCBI Taxonomy" id="1073253"/>
    <lineage>
        <taxon>Bacteria</taxon>
        <taxon>Bacillati</taxon>
        <taxon>Actinomycetota</taxon>
        <taxon>Actinomycetes</taxon>
        <taxon>Streptosporangiales</taxon>
        <taxon>Streptosporangiaceae</taxon>
        <taxon>Thermocatellispora</taxon>
    </lineage>
</organism>
<feature type="transmembrane region" description="Helical" evidence="9">
    <location>
        <begin position="303"/>
        <end position="325"/>
    </location>
</feature>
<keyword evidence="5 9" id="KW-0812">Transmembrane</keyword>
<feature type="transmembrane region" description="Helical" evidence="9">
    <location>
        <begin position="173"/>
        <end position="194"/>
    </location>
</feature>
<evidence type="ECO:0000256" key="2">
    <source>
        <dbReference type="ARBA" id="ARBA00007935"/>
    </source>
</evidence>
<protein>
    <submittedName>
        <fullName evidence="10">Iron complex transport system permease protein</fullName>
    </submittedName>
</protein>
<dbReference type="FunFam" id="1.10.3470.10:FF:000001">
    <property type="entry name" value="Vitamin B12 ABC transporter permease BtuC"/>
    <property type="match status" value="1"/>
</dbReference>
<feature type="region of interest" description="Disordered" evidence="8">
    <location>
        <begin position="1"/>
        <end position="24"/>
    </location>
</feature>
<keyword evidence="3" id="KW-0813">Transport</keyword>
<accession>A0A840P8D6</accession>